<reference evidence="3" key="1">
    <citation type="submission" date="2020-02" db="EMBL/GenBank/DDBJ databases">
        <title>Streptomyces sp. ASO4wet.</title>
        <authorList>
            <person name="Risdian C."/>
            <person name="Landwehr W."/>
            <person name="Schupp P."/>
            <person name="Wink J."/>
        </authorList>
    </citation>
    <scope>NUCLEOTIDE SEQUENCE [LARGE SCALE GENOMIC DNA]</scope>
    <source>
        <strain evidence="3">ASO4wet</strain>
    </source>
</reference>
<dbReference type="RefSeq" id="WP_197354744.1">
    <property type="nucleotide sequence ID" value="NZ_CP048882.1"/>
</dbReference>
<keyword evidence="3" id="KW-1185">Reference proteome</keyword>
<name>A0A7T1WTZ8_9ACTN</name>
<evidence type="ECO:0000313" key="3">
    <source>
        <dbReference type="Proteomes" id="UP000595046"/>
    </source>
</evidence>
<organism evidence="2 3">
    <name type="scientific">Streptomyces bathyalis</name>
    <dbReference type="NCBI Taxonomy" id="2710756"/>
    <lineage>
        <taxon>Bacteria</taxon>
        <taxon>Bacillati</taxon>
        <taxon>Actinomycetota</taxon>
        <taxon>Actinomycetes</taxon>
        <taxon>Kitasatosporales</taxon>
        <taxon>Streptomycetaceae</taxon>
        <taxon>Streptomyces</taxon>
    </lineage>
</organism>
<dbReference type="KEGG" id="sbat:G4Z16_18795"/>
<dbReference type="Proteomes" id="UP000595046">
    <property type="component" value="Chromosome"/>
</dbReference>
<dbReference type="AlphaFoldDB" id="A0A7T1WTZ8"/>
<dbReference type="InterPro" id="IPR025161">
    <property type="entry name" value="IS402-like_dom"/>
</dbReference>
<feature type="domain" description="Insertion element IS402-like" evidence="1">
    <location>
        <begin position="3"/>
        <end position="36"/>
    </location>
</feature>
<gene>
    <name evidence="2" type="ORF">G4Z16_18795</name>
</gene>
<dbReference type="Pfam" id="PF13340">
    <property type="entry name" value="DUF4096"/>
    <property type="match status" value="1"/>
</dbReference>
<accession>A0A7T1WTZ8</accession>
<dbReference type="EMBL" id="CP048882">
    <property type="protein sequence ID" value="QPP10808.1"/>
    <property type="molecule type" value="Genomic_DNA"/>
</dbReference>
<evidence type="ECO:0000259" key="1">
    <source>
        <dbReference type="Pfam" id="PF13340"/>
    </source>
</evidence>
<proteinExistence type="predicted"/>
<sequence>MAFKYRTGCAWMDLPEKFGSWKGIRIRLRRWAADGT</sequence>
<evidence type="ECO:0000313" key="2">
    <source>
        <dbReference type="EMBL" id="QPP10808.1"/>
    </source>
</evidence>
<protein>
    <submittedName>
        <fullName evidence="2">Transposase</fullName>
    </submittedName>
</protein>